<gene>
    <name evidence="1" type="ORF">G5I_07122</name>
</gene>
<organism evidence="2">
    <name type="scientific">Acromyrmex echinatior</name>
    <name type="common">Panamanian leafcutter ant</name>
    <name type="synonym">Acromyrmex octospinosus echinatior</name>
    <dbReference type="NCBI Taxonomy" id="103372"/>
    <lineage>
        <taxon>Eukaryota</taxon>
        <taxon>Metazoa</taxon>
        <taxon>Ecdysozoa</taxon>
        <taxon>Arthropoda</taxon>
        <taxon>Hexapoda</taxon>
        <taxon>Insecta</taxon>
        <taxon>Pterygota</taxon>
        <taxon>Neoptera</taxon>
        <taxon>Endopterygota</taxon>
        <taxon>Hymenoptera</taxon>
        <taxon>Apocrita</taxon>
        <taxon>Aculeata</taxon>
        <taxon>Formicoidea</taxon>
        <taxon>Formicidae</taxon>
        <taxon>Myrmicinae</taxon>
        <taxon>Acromyrmex</taxon>
    </lineage>
</organism>
<dbReference type="AlphaFoldDB" id="F4WMY4"/>
<protein>
    <submittedName>
        <fullName evidence="1">Uncharacterized protein</fullName>
    </submittedName>
</protein>
<reference evidence="1" key="1">
    <citation type="submission" date="2011-02" db="EMBL/GenBank/DDBJ databases">
        <title>The genome of the leaf-cutting ant Acromyrmex echinatior suggests key adaptations to social evolution and fungus farming.</title>
        <authorList>
            <person name="Nygaard S."/>
            <person name="Zhang G."/>
        </authorList>
    </citation>
    <scope>NUCLEOTIDE SEQUENCE</scope>
</reference>
<name>F4WMY4_ACREC</name>
<proteinExistence type="predicted"/>
<sequence>MSGRGCLKPCPCSFKNEVIFIKNYEHFDDKLGIYTLSNGDAQIIQNILRIFKAAFNTYPSASRYQFIPCLTFDEYKDKMILGGTRCVFPNTAQVEYLVRTILIPNNAQWADTPKTNSYLTNK</sequence>
<accession>F4WMY4</accession>
<keyword evidence="2" id="KW-1185">Reference proteome</keyword>
<dbReference type="InParanoid" id="F4WMY4"/>
<evidence type="ECO:0000313" key="1">
    <source>
        <dbReference type="EMBL" id="EGI64454.1"/>
    </source>
</evidence>
<dbReference type="Proteomes" id="UP000007755">
    <property type="component" value="Unassembled WGS sequence"/>
</dbReference>
<evidence type="ECO:0000313" key="2">
    <source>
        <dbReference type="Proteomes" id="UP000007755"/>
    </source>
</evidence>
<dbReference type="EMBL" id="GL888223">
    <property type="protein sequence ID" value="EGI64454.1"/>
    <property type="molecule type" value="Genomic_DNA"/>
</dbReference>